<dbReference type="GO" id="GO:0000049">
    <property type="term" value="F:tRNA binding"/>
    <property type="evidence" value="ECO:0007669"/>
    <property type="project" value="InterPro"/>
</dbReference>
<dbReference type="GO" id="GO:0002161">
    <property type="term" value="F:aminoacyl-tRNA deacylase activity"/>
    <property type="evidence" value="ECO:0007669"/>
    <property type="project" value="InterPro"/>
</dbReference>
<keyword evidence="3 10" id="KW-0436">Ligase</keyword>
<evidence type="ECO:0000259" key="13">
    <source>
        <dbReference type="Pfam" id="PF00133"/>
    </source>
</evidence>
<dbReference type="FunFam" id="3.40.50.620:FF:000105">
    <property type="entry name" value="Isoleucine--tRNA ligase cytoplasmic"/>
    <property type="match status" value="1"/>
</dbReference>
<dbReference type="Pfam" id="PF19302">
    <property type="entry name" value="DUF5915"/>
    <property type="match status" value="1"/>
</dbReference>
<dbReference type="CDD" id="cd00818">
    <property type="entry name" value="IleRS_core"/>
    <property type="match status" value="1"/>
</dbReference>
<proteinExistence type="inferred from homology"/>
<dbReference type="GO" id="GO:0009791">
    <property type="term" value="P:post-embryonic development"/>
    <property type="evidence" value="ECO:0007669"/>
    <property type="project" value="UniProtKB-ARBA"/>
</dbReference>
<dbReference type="GO" id="GO:0006428">
    <property type="term" value="P:isoleucyl-tRNA aminoacylation"/>
    <property type="evidence" value="ECO:0007669"/>
    <property type="project" value="InterPro"/>
</dbReference>
<gene>
    <name evidence="15" type="ORF">VNO78_05109</name>
</gene>
<dbReference type="InterPro" id="IPR002301">
    <property type="entry name" value="Ile-tRNA-ligase"/>
</dbReference>
<evidence type="ECO:0000256" key="12">
    <source>
        <dbReference type="SAM" id="Phobius"/>
    </source>
</evidence>
<protein>
    <recommendedName>
        <fullName evidence="2">isoleucine--tRNA ligase</fullName>
        <ecNumber evidence="2">6.1.1.5</ecNumber>
    </recommendedName>
    <alternativeName>
        <fullName evidence="8">Isoleucyl-tRNA synthetase</fullName>
    </alternativeName>
</protein>
<evidence type="ECO:0000256" key="8">
    <source>
        <dbReference type="ARBA" id="ARBA00032665"/>
    </source>
</evidence>
<evidence type="ECO:0000256" key="9">
    <source>
        <dbReference type="ARBA" id="ARBA00048359"/>
    </source>
</evidence>
<sequence>MNVVSKLKLVIVERSVWSILYPFSIILFVPGIVFSLFKMGISSILMDGCLDLVLLMIPSTVKSLDDTLAWSKYSDDSFNMKSAYDFFDNLHKLNTSYHWITITKSPILGSPVSSSSLSALSGLTLDIISLGLVGLEILERNDLFGWAFGEGECLINPDSWQKKQVSGGCDMEDVCEGKDFTFSKQEEKILDLWSEIDAFHTQLSLTKDKPEYIFYDGPPFATGLPHYGHILAGTIKDIVTRYHSMTGHHVTRRFGWDCHGLPVENEIDKKLGIKKREDVLKLGIDKYNEECRSIVTRYVSEWESVITRTGRWIDFKNDYKTMDLNFMESVWWVFSQLYAKNLVYKGFKVMPYSTGCKTPLSNFEAGQNYKDVSDPEVFMTFPLVGDPHGASFVAWTTTPWTLPSNLALCINANFTYVKVLNKYSGKVYIVAESRLSAIHNPKEKAKETVVNSSNDVPKNTNAKTKGASGAKTENVFDSFEVLEKFSGASLVGTKYEPLFDYFKELSETAFRVVADNYVTDDSGTGVVHCAPAFGEDDFRVCIDNQIISKDNLTVAVDDDGCFTEKITDFSGCYIKQADKDIVEAVKAKGRLVKSGAFTHSYPYCWRSDTPLIYRAVPSWFVRVELLKEQLLENNKQTYWVPDFVKDKRFHNWLENARDWAISRSRFWGTPLPLWISEDEKEIVVIDSVAKLEELSGVKVFDLHRHNIDHITIKSASGRVLRRVDDVFDCWFESGSMPYAYIHYPFENVELFEKNFPGHFVAEGLDQTRGWFYTLMVLATALFGKPAFRNLICNGLVLAEDGKKMSKSLKNYPSPMEVIDDYGADALRLYLINSPVVRAEPLRFKKEGVYGVVRDVFLPWYNAYRFLVQNAKRLEVEGLASFIPFDQATLLKSSNVLDQWINSATQSLIHFVRQEMGGYRLYTVVPYLLKFLDNLTNIYVRFNRKRLKGRSGEEDCRIALSTLYNVLLLSCKVMAPFTPFFTEVLYQNMRKVCNGSEESIHYCSFPTEEGKRGERIEQSVSRMMTIIDLARNIRERHNKPLKTPLREMVIVHPDKDFLDDINGKLKEYVLEELNVRSLVPCNDTLKYASLRAEPEFSVLGKRLGKSMGIVAKEIKAMSQENILAFEKAGEVVIANQCLKLTDIKVLRDFKRPDGMTEKEVDAAGDGDVLVILDLRPDESLFEAGAAREIVNRIQKLRKKVALEPTDMVEVYFESLDDDKSVTQRVLHSQESYIRDAIGTQLLPNTLMPAHSVVLGEERFHGIANMSFGITLTRPALMLNKKAILSLFTGDTKSAHNLQTYLLSRDHSKLKSEFQDGNGKKIVDSIEQQAAVEVVVGENVFLTVGDYYLAGKSE</sequence>
<dbReference type="PANTHER" id="PTHR42780">
    <property type="entry name" value="SOLEUCYL-TRNA SYNTHETASE"/>
    <property type="match status" value="1"/>
</dbReference>
<reference evidence="15 16" key="1">
    <citation type="submission" date="2024-01" db="EMBL/GenBank/DDBJ databases">
        <title>The genomes of 5 underutilized Papilionoideae crops provide insights into root nodulation and disease resistanc.</title>
        <authorList>
            <person name="Jiang F."/>
        </authorList>
    </citation>
    <scope>NUCLEOTIDE SEQUENCE [LARGE SCALE GENOMIC DNA]</scope>
    <source>
        <strain evidence="15">DUOXIRENSHENG_FW03</strain>
        <tissue evidence="15">Leaves</tissue>
    </source>
</reference>
<dbReference type="HAMAP" id="MF_02003">
    <property type="entry name" value="Ile_tRNA_synth_type2"/>
    <property type="match status" value="1"/>
</dbReference>
<dbReference type="SUPFAM" id="SSF50677">
    <property type="entry name" value="ValRS/IleRS/LeuRS editing domain"/>
    <property type="match status" value="1"/>
</dbReference>
<dbReference type="EC" id="6.1.1.5" evidence="2"/>
<evidence type="ECO:0000256" key="4">
    <source>
        <dbReference type="ARBA" id="ARBA00022741"/>
    </source>
</evidence>
<dbReference type="FunFam" id="3.40.50.620:FF:000023">
    <property type="entry name" value="Isoleucyl-tRNA synthetase,cytoplasmic"/>
    <property type="match status" value="1"/>
</dbReference>
<evidence type="ECO:0000256" key="11">
    <source>
        <dbReference type="SAM" id="MobiDB-lite"/>
    </source>
</evidence>
<comment type="similarity">
    <text evidence="1 10">Belongs to the class-I aminoacyl-tRNA synthetase family.</text>
</comment>
<feature type="domain" description="Aminoacyl-tRNA synthetase class Ia" evidence="13">
    <location>
        <begin position="189"/>
        <end position="839"/>
    </location>
</feature>
<dbReference type="PANTHER" id="PTHR42780:SF1">
    <property type="entry name" value="ISOLEUCINE--TRNA LIGASE, CYTOPLASMIC"/>
    <property type="match status" value="1"/>
</dbReference>
<comment type="catalytic activity">
    <reaction evidence="9">
        <text>tRNA(Ile) + L-isoleucine + ATP = L-isoleucyl-tRNA(Ile) + AMP + diphosphate</text>
        <dbReference type="Rhea" id="RHEA:11060"/>
        <dbReference type="Rhea" id="RHEA-COMP:9666"/>
        <dbReference type="Rhea" id="RHEA-COMP:9695"/>
        <dbReference type="ChEBI" id="CHEBI:30616"/>
        <dbReference type="ChEBI" id="CHEBI:33019"/>
        <dbReference type="ChEBI" id="CHEBI:58045"/>
        <dbReference type="ChEBI" id="CHEBI:78442"/>
        <dbReference type="ChEBI" id="CHEBI:78528"/>
        <dbReference type="ChEBI" id="CHEBI:456215"/>
        <dbReference type="EC" id="6.1.1.5"/>
    </reaction>
</comment>
<comment type="caution">
    <text evidence="15">The sequence shown here is derived from an EMBL/GenBank/DDBJ whole genome shotgun (WGS) entry which is preliminary data.</text>
</comment>
<dbReference type="SUPFAM" id="SSF47323">
    <property type="entry name" value="Anticodon-binding domain of a subclass of class I aminoacyl-tRNA synthetases"/>
    <property type="match status" value="1"/>
</dbReference>
<keyword evidence="4 10" id="KW-0547">Nucleotide-binding</keyword>
<dbReference type="GO" id="GO:0048608">
    <property type="term" value="P:reproductive structure development"/>
    <property type="evidence" value="ECO:0007669"/>
    <property type="project" value="UniProtKB-ARBA"/>
</dbReference>
<dbReference type="EMBL" id="JAYMYS010000002">
    <property type="protein sequence ID" value="KAK7404316.1"/>
    <property type="molecule type" value="Genomic_DNA"/>
</dbReference>
<keyword evidence="16" id="KW-1185">Reference proteome</keyword>
<keyword evidence="12" id="KW-0472">Membrane</keyword>
<dbReference type="InterPro" id="IPR014729">
    <property type="entry name" value="Rossmann-like_a/b/a_fold"/>
</dbReference>
<keyword evidence="12" id="KW-0812">Transmembrane</keyword>
<dbReference type="CDD" id="cd07961">
    <property type="entry name" value="Anticodon_Ia_Ile_ABEc"/>
    <property type="match status" value="1"/>
</dbReference>
<evidence type="ECO:0000256" key="1">
    <source>
        <dbReference type="ARBA" id="ARBA00005594"/>
    </source>
</evidence>
<dbReference type="InterPro" id="IPR009080">
    <property type="entry name" value="tRNAsynth_Ia_anticodon-bd"/>
</dbReference>
<evidence type="ECO:0000256" key="10">
    <source>
        <dbReference type="RuleBase" id="RU363035"/>
    </source>
</evidence>
<evidence type="ECO:0000256" key="5">
    <source>
        <dbReference type="ARBA" id="ARBA00022840"/>
    </source>
</evidence>
<dbReference type="InterPro" id="IPR001412">
    <property type="entry name" value="aa-tRNA-synth_I_CS"/>
</dbReference>
<dbReference type="SUPFAM" id="SSF52374">
    <property type="entry name" value="Nucleotidylyl transferase"/>
    <property type="match status" value="1"/>
</dbReference>
<dbReference type="Gene3D" id="3.40.50.620">
    <property type="entry name" value="HUPs"/>
    <property type="match status" value="2"/>
</dbReference>
<dbReference type="InterPro" id="IPR009008">
    <property type="entry name" value="Val/Leu/Ile-tRNA-synth_edit"/>
</dbReference>
<feature type="region of interest" description="Disordered" evidence="11">
    <location>
        <begin position="447"/>
        <end position="467"/>
    </location>
</feature>
<dbReference type="InterPro" id="IPR033709">
    <property type="entry name" value="Anticodon_Ile_ABEc"/>
</dbReference>
<organism evidence="15 16">
    <name type="scientific">Psophocarpus tetragonolobus</name>
    <name type="common">Winged bean</name>
    <name type="synonym">Dolichos tetragonolobus</name>
    <dbReference type="NCBI Taxonomy" id="3891"/>
    <lineage>
        <taxon>Eukaryota</taxon>
        <taxon>Viridiplantae</taxon>
        <taxon>Streptophyta</taxon>
        <taxon>Embryophyta</taxon>
        <taxon>Tracheophyta</taxon>
        <taxon>Spermatophyta</taxon>
        <taxon>Magnoliopsida</taxon>
        <taxon>eudicotyledons</taxon>
        <taxon>Gunneridae</taxon>
        <taxon>Pentapetalae</taxon>
        <taxon>rosids</taxon>
        <taxon>fabids</taxon>
        <taxon>Fabales</taxon>
        <taxon>Fabaceae</taxon>
        <taxon>Papilionoideae</taxon>
        <taxon>50 kb inversion clade</taxon>
        <taxon>NPAAA clade</taxon>
        <taxon>indigoferoid/millettioid clade</taxon>
        <taxon>Phaseoleae</taxon>
        <taxon>Psophocarpus</taxon>
    </lineage>
</organism>
<evidence type="ECO:0000313" key="15">
    <source>
        <dbReference type="EMBL" id="KAK7404316.1"/>
    </source>
</evidence>
<evidence type="ECO:0000256" key="2">
    <source>
        <dbReference type="ARBA" id="ARBA00013165"/>
    </source>
</evidence>
<dbReference type="Proteomes" id="UP001386955">
    <property type="component" value="Unassembled WGS sequence"/>
</dbReference>
<evidence type="ECO:0000256" key="7">
    <source>
        <dbReference type="ARBA" id="ARBA00023146"/>
    </source>
</evidence>
<keyword evidence="5 10" id="KW-0067">ATP-binding</keyword>
<feature type="domain" description="Methionyl/Valyl/Leucyl/Isoleucyl-tRNA synthetase anticodon-binding" evidence="14">
    <location>
        <begin position="897"/>
        <end position="1046"/>
    </location>
</feature>
<dbReference type="Gene3D" id="1.10.730.10">
    <property type="entry name" value="Isoleucyl-tRNA Synthetase, Domain 1"/>
    <property type="match status" value="1"/>
</dbReference>
<dbReference type="FunFam" id="1.10.730.10:FF:000025">
    <property type="entry name" value="Isoleucine--tRNA ligase cytoplasmic"/>
    <property type="match status" value="1"/>
</dbReference>
<dbReference type="InterPro" id="IPR023586">
    <property type="entry name" value="Ile-tRNA-ligase_type2"/>
</dbReference>
<dbReference type="InterPro" id="IPR002300">
    <property type="entry name" value="aa-tRNA-synth_Ia"/>
</dbReference>
<dbReference type="InterPro" id="IPR013155">
    <property type="entry name" value="M/V/L/I-tRNA-synth_anticd-bd"/>
</dbReference>
<feature type="transmembrane region" description="Helical" evidence="12">
    <location>
        <begin position="20"/>
        <end position="37"/>
    </location>
</feature>
<dbReference type="Pfam" id="PF08264">
    <property type="entry name" value="Anticodon_1"/>
    <property type="match status" value="1"/>
</dbReference>
<dbReference type="PRINTS" id="PR00984">
    <property type="entry name" value="TRNASYNTHILE"/>
</dbReference>
<name>A0AAN9XR89_PSOTE</name>
<keyword evidence="6 10" id="KW-0648">Protein biosynthesis</keyword>
<accession>A0AAN9XR89</accession>
<dbReference type="PROSITE" id="PS00178">
    <property type="entry name" value="AA_TRNA_LIGASE_I"/>
    <property type="match status" value="1"/>
</dbReference>
<feature type="compositionally biased region" description="Polar residues" evidence="11">
    <location>
        <begin position="449"/>
        <end position="463"/>
    </location>
</feature>
<dbReference type="Pfam" id="PF00133">
    <property type="entry name" value="tRNA-synt_1"/>
    <property type="match status" value="1"/>
</dbReference>
<evidence type="ECO:0000259" key="14">
    <source>
        <dbReference type="Pfam" id="PF08264"/>
    </source>
</evidence>
<keyword evidence="12" id="KW-1133">Transmembrane helix</keyword>
<evidence type="ECO:0000313" key="16">
    <source>
        <dbReference type="Proteomes" id="UP001386955"/>
    </source>
</evidence>
<evidence type="ECO:0000256" key="6">
    <source>
        <dbReference type="ARBA" id="ARBA00022917"/>
    </source>
</evidence>
<evidence type="ECO:0000256" key="3">
    <source>
        <dbReference type="ARBA" id="ARBA00022598"/>
    </source>
</evidence>
<dbReference type="GO" id="GO:0005524">
    <property type="term" value="F:ATP binding"/>
    <property type="evidence" value="ECO:0007669"/>
    <property type="project" value="UniProtKB-KW"/>
</dbReference>
<keyword evidence="7 10" id="KW-0030">Aminoacyl-tRNA synthetase</keyword>
<dbReference type="GO" id="GO:0004822">
    <property type="term" value="F:isoleucine-tRNA ligase activity"/>
    <property type="evidence" value="ECO:0007669"/>
    <property type="project" value="UniProtKB-EC"/>
</dbReference>